<evidence type="ECO:0000313" key="14">
    <source>
        <dbReference type="EMBL" id="SUZ88986.1"/>
    </source>
</evidence>
<dbReference type="InterPro" id="IPR030389">
    <property type="entry name" value="G_FEOB_dom"/>
</dbReference>
<feature type="domain" description="FeoB-type G" evidence="13">
    <location>
        <begin position="21"/>
        <end position="189"/>
    </location>
</feature>
<evidence type="ECO:0000256" key="12">
    <source>
        <dbReference type="SAM" id="Phobius"/>
    </source>
</evidence>
<evidence type="ECO:0000256" key="9">
    <source>
        <dbReference type="ARBA" id="ARBA00023065"/>
    </source>
</evidence>
<evidence type="ECO:0000256" key="1">
    <source>
        <dbReference type="ARBA" id="ARBA00004651"/>
    </source>
</evidence>
<dbReference type="InterPro" id="IPR011642">
    <property type="entry name" value="Gate_dom"/>
</dbReference>
<dbReference type="PANTHER" id="PTHR43185">
    <property type="entry name" value="FERROUS IRON TRANSPORT PROTEIN B"/>
    <property type="match status" value="1"/>
</dbReference>
<dbReference type="PANTHER" id="PTHR43185:SF1">
    <property type="entry name" value="FE(2+) TRANSPORTER FEOB"/>
    <property type="match status" value="1"/>
</dbReference>
<evidence type="ECO:0000256" key="7">
    <source>
        <dbReference type="ARBA" id="ARBA00022989"/>
    </source>
</evidence>
<proteinExistence type="predicted"/>
<keyword evidence="6" id="KW-0547">Nucleotide-binding</keyword>
<comment type="subcellular location">
    <subcellularLocation>
        <location evidence="1">Cell membrane</location>
        <topology evidence="1">Multi-pass membrane protein</topology>
    </subcellularLocation>
</comment>
<feature type="transmembrane region" description="Helical" evidence="12">
    <location>
        <begin position="668"/>
        <end position="694"/>
    </location>
</feature>
<dbReference type="AlphaFoldDB" id="A0A381RB45"/>
<keyword evidence="10" id="KW-0342">GTP-binding</keyword>
<feature type="transmembrane region" description="Helical" evidence="12">
    <location>
        <begin position="353"/>
        <end position="382"/>
    </location>
</feature>
<dbReference type="Pfam" id="PF02421">
    <property type="entry name" value="FeoB_N"/>
    <property type="match status" value="1"/>
</dbReference>
<feature type="transmembrane region" description="Helical" evidence="12">
    <location>
        <begin position="402"/>
        <end position="424"/>
    </location>
</feature>
<dbReference type="PRINTS" id="PR00326">
    <property type="entry name" value="GTP1OBG"/>
</dbReference>
<organism evidence="14">
    <name type="scientific">marine metagenome</name>
    <dbReference type="NCBI Taxonomy" id="408172"/>
    <lineage>
        <taxon>unclassified sequences</taxon>
        <taxon>metagenomes</taxon>
        <taxon>ecological metagenomes</taxon>
    </lineage>
</organism>
<evidence type="ECO:0000256" key="4">
    <source>
        <dbReference type="ARBA" id="ARBA00022496"/>
    </source>
</evidence>
<sequence length="731" mass="80928">MDKKITTKIEARKIKVRQYASKKIVVVGNPNSGKSTLFNRLTGLRQKTGNYPGVTVEKHTGTAEIGSIFFEFTDLPGIYSLFPDSTDERIAVDVILGRLKNNDHPDGIVAVLDSTHLYQGLYLIRQLIDLGLPMIIVLTMTDISESDGLGIDTSLFEKHLGGVKIIPVVATTGKGINHLRKLLVDIDSFHTKKIPHYWPELSETAKQLQNQLPEKMSLFEVERALIEDSNIFTNTESFKLINKPSQNIKEIRKKLFSNQSPIAQEARKIYCWIRAVLNDIQKSIPIIPVRFSQLIRWLNKPIPGTISLFLVMAIVFQAVFAWATPMMNVIDDATSNLGLFVVKNMPEGAFTSLIADGIIAGVGSVIIFIPQIAILFLFIILLEDSGYLARAAYLLDRLMRSVGLSGQSIIPMISSFACAVPGIMATRVIPNRRDRLATIFASPFMTCSARLPIYALLIAAFIPSRQLGFINLQGLVLFGLYMLGICMGLMTALLLRKTALQGSKTSFVIMLPEFRRPNLNSVLIQLLTRIRVFLERAGTVIFSVAVIIWALAYYPQSDVIASHLAEQKASISTGLSIEEYEVISRQLDNQAAADQLSQSWLGRTGKFIAPVFQPLGWDWKISSAVIAGFPAREVVIPVLATVYAVGNTDDGVNLSDRLKSAKFPDGSLIFTLPMVLGLLIFYAFCLQCVATLAVIRRETNSVALPLLAWIYMTSLGYLGAFIVYQIGINYV</sequence>
<keyword evidence="5 12" id="KW-0812">Transmembrane</keyword>
<dbReference type="Pfam" id="PF07664">
    <property type="entry name" value="FeoB_C"/>
    <property type="match status" value="1"/>
</dbReference>
<feature type="transmembrane region" description="Helical" evidence="12">
    <location>
        <begin position="533"/>
        <end position="554"/>
    </location>
</feature>
<dbReference type="GO" id="GO:0005525">
    <property type="term" value="F:GTP binding"/>
    <property type="evidence" value="ECO:0007669"/>
    <property type="project" value="UniProtKB-KW"/>
</dbReference>
<dbReference type="SUPFAM" id="SSF52540">
    <property type="entry name" value="P-loop containing nucleoside triphosphate hydrolases"/>
    <property type="match status" value="1"/>
</dbReference>
<keyword evidence="7 12" id="KW-1133">Transmembrane helix</keyword>
<protein>
    <recommendedName>
        <fullName evidence="13">FeoB-type G domain-containing protein</fullName>
    </recommendedName>
</protein>
<feature type="transmembrane region" description="Helical" evidence="12">
    <location>
        <begin position="302"/>
        <end position="323"/>
    </location>
</feature>
<gene>
    <name evidence="14" type="ORF">METZ01_LOCUS41840</name>
</gene>
<dbReference type="CDD" id="cd01879">
    <property type="entry name" value="FeoB"/>
    <property type="match status" value="1"/>
</dbReference>
<name>A0A381RB45_9ZZZZ</name>
<dbReference type="InterPro" id="IPR011640">
    <property type="entry name" value="Fe2_transport_prot_B_C"/>
</dbReference>
<evidence type="ECO:0000256" key="3">
    <source>
        <dbReference type="ARBA" id="ARBA00022475"/>
    </source>
</evidence>
<evidence type="ECO:0000256" key="10">
    <source>
        <dbReference type="ARBA" id="ARBA00023134"/>
    </source>
</evidence>
<evidence type="ECO:0000256" key="2">
    <source>
        <dbReference type="ARBA" id="ARBA00022448"/>
    </source>
</evidence>
<keyword evidence="4" id="KW-0410">Iron transport</keyword>
<keyword evidence="11 12" id="KW-0472">Membrane</keyword>
<feature type="transmembrane region" description="Helical" evidence="12">
    <location>
        <begin position="474"/>
        <end position="495"/>
    </location>
</feature>
<keyword evidence="9" id="KW-0406">Ion transport</keyword>
<dbReference type="NCBIfam" id="TIGR00437">
    <property type="entry name" value="feoB"/>
    <property type="match status" value="1"/>
</dbReference>
<keyword evidence="3" id="KW-1003">Cell membrane</keyword>
<keyword evidence="8" id="KW-0408">Iron</keyword>
<dbReference type="InterPro" id="IPR027417">
    <property type="entry name" value="P-loop_NTPase"/>
</dbReference>
<feature type="transmembrane region" description="Helical" evidence="12">
    <location>
        <begin position="706"/>
        <end position="728"/>
    </location>
</feature>
<evidence type="ECO:0000256" key="11">
    <source>
        <dbReference type="ARBA" id="ARBA00023136"/>
    </source>
</evidence>
<evidence type="ECO:0000256" key="8">
    <source>
        <dbReference type="ARBA" id="ARBA00023004"/>
    </source>
</evidence>
<dbReference type="EMBL" id="UINC01001797">
    <property type="protein sequence ID" value="SUZ88986.1"/>
    <property type="molecule type" value="Genomic_DNA"/>
</dbReference>
<dbReference type="InterPro" id="IPR005225">
    <property type="entry name" value="Small_GTP-bd"/>
</dbReference>
<keyword evidence="2" id="KW-0813">Transport</keyword>
<dbReference type="NCBIfam" id="TIGR00231">
    <property type="entry name" value="small_GTP"/>
    <property type="match status" value="1"/>
</dbReference>
<dbReference type="InterPro" id="IPR006073">
    <property type="entry name" value="GTP-bd"/>
</dbReference>
<dbReference type="Pfam" id="PF07670">
    <property type="entry name" value="Gate"/>
    <property type="match status" value="2"/>
</dbReference>
<dbReference type="PROSITE" id="PS51711">
    <property type="entry name" value="G_FEOB"/>
    <property type="match status" value="1"/>
</dbReference>
<dbReference type="Gene3D" id="3.40.50.300">
    <property type="entry name" value="P-loop containing nucleotide triphosphate hydrolases"/>
    <property type="match status" value="1"/>
</dbReference>
<evidence type="ECO:0000256" key="6">
    <source>
        <dbReference type="ARBA" id="ARBA00022741"/>
    </source>
</evidence>
<evidence type="ECO:0000256" key="5">
    <source>
        <dbReference type="ARBA" id="ARBA00022692"/>
    </source>
</evidence>
<feature type="transmembrane region" description="Helical" evidence="12">
    <location>
        <begin position="436"/>
        <end position="462"/>
    </location>
</feature>
<dbReference type="InterPro" id="IPR050860">
    <property type="entry name" value="FeoB_GTPase"/>
</dbReference>
<accession>A0A381RB45</accession>
<dbReference type="InterPro" id="IPR003373">
    <property type="entry name" value="Fe2_transport_prot-B"/>
</dbReference>
<reference evidence="14" key="1">
    <citation type="submission" date="2018-05" db="EMBL/GenBank/DDBJ databases">
        <authorList>
            <person name="Lanie J.A."/>
            <person name="Ng W.-L."/>
            <person name="Kazmierczak K.M."/>
            <person name="Andrzejewski T.M."/>
            <person name="Davidsen T.M."/>
            <person name="Wayne K.J."/>
            <person name="Tettelin H."/>
            <person name="Glass J.I."/>
            <person name="Rusch D."/>
            <person name="Podicherti R."/>
            <person name="Tsui H.-C.T."/>
            <person name="Winkler M.E."/>
        </authorList>
    </citation>
    <scope>NUCLEOTIDE SEQUENCE</scope>
</reference>
<dbReference type="GO" id="GO:0015093">
    <property type="term" value="F:ferrous iron transmembrane transporter activity"/>
    <property type="evidence" value="ECO:0007669"/>
    <property type="project" value="InterPro"/>
</dbReference>
<dbReference type="GO" id="GO:0005886">
    <property type="term" value="C:plasma membrane"/>
    <property type="evidence" value="ECO:0007669"/>
    <property type="project" value="UniProtKB-SubCell"/>
</dbReference>
<evidence type="ECO:0000259" key="13">
    <source>
        <dbReference type="PROSITE" id="PS51711"/>
    </source>
</evidence>